<evidence type="ECO:0000313" key="4">
    <source>
        <dbReference type="Proteomes" id="UP000005459"/>
    </source>
</evidence>
<organism evidence="3 4">
    <name type="scientific">Thiocapsa marina 5811</name>
    <dbReference type="NCBI Taxonomy" id="768671"/>
    <lineage>
        <taxon>Bacteria</taxon>
        <taxon>Pseudomonadati</taxon>
        <taxon>Pseudomonadota</taxon>
        <taxon>Gammaproteobacteria</taxon>
        <taxon>Chromatiales</taxon>
        <taxon>Chromatiaceae</taxon>
        <taxon>Thiocapsa</taxon>
    </lineage>
</organism>
<feature type="region of interest" description="Disordered" evidence="1">
    <location>
        <begin position="1"/>
        <end position="22"/>
    </location>
</feature>
<dbReference type="RefSeq" id="WP_007191569.1">
    <property type="nucleotide sequence ID" value="NZ_AFWV01000002.1"/>
</dbReference>
<dbReference type="Proteomes" id="UP000005459">
    <property type="component" value="Unassembled WGS sequence"/>
</dbReference>
<keyword evidence="2" id="KW-0812">Transmembrane</keyword>
<proteinExistence type="predicted"/>
<accession>F9U6Z0</accession>
<dbReference type="EMBL" id="AFWV01000002">
    <property type="protein sequence ID" value="EGV20016.1"/>
    <property type="molecule type" value="Genomic_DNA"/>
</dbReference>
<feature type="transmembrane region" description="Helical" evidence="2">
    <location>
        <begin position="182"/>
        <end position="213"/>
    </location>
</feature>
<dbReference type="eggNOG" id="ENOG502ZU1R">
    <property type="taxonomic scope" value="Bacteria"/>
</dbReference>
<keyword evidence="4" id="KW-1185">Reference proteome</keyword>
<evidence type="ECO:0000313" key="3">
    <source>
        <dbReference type="EMBL" id="EGV20016.1"/>
    </source>
</evidence>
<keyword evidence="2" id="KW-1133">Transmembrane helix</keyword>
<evidence type="ECO:0008006" key="5">
    <source>
        <dbReference type="Google" id="ProtNLM"/>
    </source>
</evidence>
<feature type="transmembrane region" description="Helical" evidence="2">
    <location>
        <begin position="153"/>
        <end position="170"/>
    </location>
</feature>
<dbReference type="STRING" id="768671.ThimaDRAFT_0692"/>
<evidence type="ECO:0000256" key="2">
    <source>
        <dbReference type="SAM" id="Phobius"/>
    </source>
</evidence>
<dbReference type="AlphaFoldDB" id="F9U6Z0"/>
<feature type="transmembrane region" description="Helical" evidence="2">
    <location>
        <begin position="32"/>
        <end position="52"/>
    </location>
</feature>
<dbReference type="OrthoDB" id="7059309at2"/>
<gene>
    <name evidence="3" type="ORF">ThimaDRAFT_0692</name>
</gene>
<protein>
    <recommendedName>
        <fullName evidence="5">Glycosyltransferase RgtA/B/C/D-like domain-containing protein</fullName>
    </recommendedName>
</protein>
<evidence type="ECO:0000256" key="1">
    <source>
        <dbReference type="SAM" id="MobiDB-lite"/>
    </source>
</evidence>
<sequence length="515" mass="56150">MMQNENTISSSGELESRPDDSPANGASVKWSLISLEGLTLIAIVSLILWSVYPLTEEWGMFSAFDAYGIRYFGTWITSFPARPLHPTGYYLQWLLGNGEVVGVAMATACLAVARYFVARWAVSPLCGGYSRWVISTIAGALPLWPGAWYGRFAAAQVTAVLFLAILGFAIRQLRSRSVFLAFSSAVTVCVLLCIYQALALVLIFLPIASFFWIPSNSLEKRSANFKLLHAQRIGLPIFAGFALYSAYVLIAYLLAGHLGSEGMALSLAPDLLSVQGITAAIEACLKTAWRYNIFTFPVLLLFAFLLFSGSILNHREIAPSLIALSITAVAIFLLPLSAVVFLGSKLNDIDRVLFPVSIGYLLVVLTLMSSLRSRRPADLDRFHASAVVSAIVIISSLFAVEAHRYKEIEQSVLRQALAVVELSNKHNVLIKDHTGFLGDVYTFLNPILEGAMQHSGENVSATICTPANVDRLHSVARRFPVPTTERCQDIGGPGGETLILSARLDKNGEIILVDK</sequence>
<feature type="transmembrane region" description="Helical" evidence="2">
    <location>
        <begin position="317"/>
        <end position="340"/>
    </location>
</feature>
<feature type="transmembrane region" description="Helical" evidence="2">
    <location>
        <begin position="233"/>
        <end position="255"/>
    </location>
</feature>
<feature type="transmembrane region" description="Helical" evidence="2">
    <location>
        <begin position="382"/>
        <end position="400"/>
    </location>
</feature>
<reference evidence="3 4" key="1">
    <citation type="submission" date="2011-06" db="EMBL/GenBank/DDBJ databases">
        <title>The draft genome of Thiocapsa marina 5811.</title>
        <authorList>
            <consortium name="US DOE Joint Genome Institute (JGI-PGF)"/>
            <person name="Lucas S."/>
            <person name="Han J."/>
            <person name="Cheng J.-F."/>
            <person name="Goodwin L."/>
            <person name="Pitluck S."/>
            <person name="Peters L."/>
            <person name="Land M.L."/>
            <person name="Hauser L."/>
            <person name="Vogl K."/>
            <person name="Liu Z."/>
            <person name="Imhoff J."/>
            <person name="Thiel V."/>
            <person name="Frigaard N.-U."/>
            <person name="Bryant D."/>
            <person name="Woyke T.J."/>
        </authorList>
    </citation>
    <scope>NUCLEOTIDE SEQUENCE [LARGE SCALE GENOMIC DNA]</scope>
    <source>
        <strain evidence="3 4">5811</strain>
    </source>
</reference>
<feature type="transmembrane region" description="Helical" evidence="2">
    <location>
        <begin position="291"/>
        <end position="311"/>
    </location>
</feature>
<feature type="transmembrane region" description="Helical" evidence="2">
    <location>
        <begin position="100"/>
        <end position="117"/>
    </location>
</feature>
<feature type="transmembrane region" description="Helical" evidence="2">
    <location>
        <begin position="352"/>
        <end position="370"/>
    </location>
</feature>
<feature type="compositionally biased region" description="Polar residues" evidence="1">
    <location>
        <begin position="1"/>
        <end position="13"/>
    </location>
</feature>
<name>F9U6Z0_9GAMM</name>
<keyword evidence="2" id="KW-0472">Membrane</keyword>